<keyword evidence="4" id="KW-0378">Hydrolase</keyword>
<dbReference type="AlphaFoldDB" id="A0A1S1V7Q1"/>
<dbReference type="Pfam" id="PF08340">
    <property type="entry name" value="YicC-like_C"/>
    <property type="match status" value="1"/>
</dbReference>
<keyword evidence="2" id="KW-0540">Nuclease</keyword>
<dbReference type="InterPro" id="IPR013527">
    <property type="entry name" value="YicC-like_N"/>
</dbReference>
<dbReference type="PANTHER" id="PTHR30636:SF3">
    <property type="entry name" value="UPF0701 PROTEIN YICC"/>
    <property type="match status" value="1"/>
</dbReference>
<comment type="cofactor">
    <cofactor evidence="1">
        <name>a divalent metal cation</name>
        <dbReference type="ChEBI" id="CHEBI:60240"/>
    </cofactor>
</comment>
<evidence type="ECO:0000256" key="4">
    <source>
        <dbReference type="ARBA" id="ARBA00022801"/>
    </source>
</evidence>
<reference evidence="8 9" key="1">
    <citation type="submission" date="2016-09" db="EMBL/GenBank/DDBJ databases">
        <title>Genome sequence of Eubacterium angustum.</title>
        <authorList>
            <person name="Poehlein A."/>
            <person name="Daniel R."/>
        </authorList>
    </citation>
    <scope>NUCLEOTIDE SEQUENCE [LARGE SCALE GENOMIC DNA]</scope>
    <source>
        <strain evidence="8 9">DSM 1989</strain>
    </source>
</reference>
<dbReference type="STRING" id="39480.EUAN_11980"/>
<comment type="similarity">
    <text evidence="5">Belongs to the YicC/YloC family.</text>
</comment>
<dbReference type="GO" id="GO:0016787">
    <property type="term" value="F:hydrolase activity"/>
    <property type="evidence" value="ECO:0007669"/>
    <property type="project" value="UniProtKB-KW"/>
</dbReference>
<feature type="domain" description="Endoribonuclease YicC-like N-terminal" evidence="6">
    <location>
        <begin position="1"/>
        <end position="155"/>
    </location>
</feature>
<accession>A0A1S1V7Q1</accession>
<feature type="domain" description="Endoribonuclease YicC-like C-terminal" evidence="7">
    <location>
        <begin position="172"/>
        <end position="292"/>
    </location>
</feature>
<evidence type="ECO:0000256" key="2">
    <source>
        <dbReference type="ARBA" id="ARBA00022722"/>
    </source>
</evidence>
<evidence type="ECO:0000313" key="9">
    <source>
        <dbReference type="Proteomes" id="UP000180254"/>
    </source>
</evidence>
<dbReference type="OrthoDB" id="9771229at2"/>
<keyword evidence="3" id="KW-0255">Endonuclease</keyword>
<evidence type="ECO:0008006" key="10">
    <source>
        <dbReference type="Google" id="ProtNLM"/>
    </source>
</evidence>
<dbReference type="InterPro" id="IPR005229">
    <property type="entry name" value="YicC/YloC-like"/>
</dbReference>
<comment type="caution">
    <text evidence="8">The sequence shown here is derived from an EMBL/GenBank/DDBJ whole genome shotgun (WGS) entry which is preliminary data.</text>
</comment>
<proteinExistence type="inferred from homology"/>
<evidence type="ECO:0000259" key="7">
    <source>
        <dbReference type="Pfam" id="PF08340"/>
    </source>
</evidence>
<evidence type="ECO:0000313" key="8">
    <source>
        <dbReference type="EMBL" id="OHW62633.1"/>
    </source>
</evidence>
<protein>
    <recommendedName>
        <fullName evidence="10">YicC-like family, N-terminal region</fullName>
    </recommendedName>
</protein>
<dbReference type="EMBL" id="MKIE01000003">
    <property type="protein sequence ID" value="OHW62633.1"/>
    <property type="molecule type" value="Genomic_DNA"/>
</dbReference>
<dbReference type="RefSeq" id="WP_071062660.1">
    <property type="nucleotide sequence ID" value="NZ_MKIE01000003.1"/>
</dbReference>
<evidence type="ECO:0000256" key="1">
    <source>
        <dbReference type="ARBA" id="ARBA00001968"/>
    </source>
</evidence>
<evidence type="ECO:0000259" key="6">
    <source>
        <dbReference type="Pfam" id="PF03755"/>
    </source>
</evidence>
<evidence type="ECO:0000256" key="5">
    <source>
        <dbReference type="ARBA" id="ARBA00035648"/>
    </source>
</evidence>
<dbReference type="GO" id="GO:0004521">
    <property type="term" value="F:RNA endonuclease activity"/>
    <property type="evidence" value="ECO:0007669"/>
    <property type="project" value="InterPro"/>
</dbReference>
<gene>
    <name evidence="8" type="ORF">EUAN_11980</name>
</gene>
<name>A0A1S1V7Q1_9FIRM</name>
<dbReference type="PANTHER" id="PTHR30636">
    <property type="entry name" value="UPF0701 PROTEIN YICC"/>
    <property type="match status" value="1"/>
</dbReference>
<keyword evidence="9" id="KW-1185">Reference proteome</keyword>
<evidence type="ECO:0000256" key="3">
    <source>
        <dbReference type="ARBA" id="ARBA00022759"/>
    </source>
</evidence>
<organism evidence="8 9">
    <name type="scientific">Andreesenia angusta</name>
    <dbReference type="NCBI Taxonomy" id="39480"/>
    <lineage>
        <taxon>Bacteria</taxon>
        <taxon>Bacillati</taxon>
        <taxon>Bacillota</taxon>
        <taxon>Tissierellia</taxon>
        <taxon>Tissierellales</taxon>
        <taxon>Gottschalkiaceae</taxon>
        <taxon>Andreesenia</taxon>
    </lineage>
</organism>
<dbReference type="Pfam" id="PF03755">
    <property type="entry name" value="YicC-like_N"/>
    <property type="match status" value="1"/>
</dbReference>
<sequence>MKSMTGYGRGEFQESNKSFVVEIKTINHRYNDILVKMPRHISHLEEMVKRSIKEKVNRGRVEVYINMESVEGNDVEVAVNLALAKSYKEAAEKISRELSIAGELSLESIMKFPDVLKAEKLEDDEDELKRALYGALEKAIEALVGMRSREGEKLREDMIEKLGNIDSKISEIEKRAPLVVSEYKEKLNQRISDMLEGKYELDESRLANEVAYFADKSGIDEELVRLRSHISQARSTAQSEGAVGKKLDFIVQEMNREANTIGSKVGDIDITNMVVDIKTEIEKVREQVQNIE</sequence>
<dbReference type="Proteomes" id="UP000180254">
    <property type="component" value="Unassembled WGS sequence"/>
</dbReference>
<dbReference type="InterPro" id="IPR013551">
    <property type="entry name" value="YicC-like_C"/>
</dbReference>
<dbReference type="NCBIfam" id="TIGR00255">
    <property type="entry name" value="YicC/YloC family endoribonuclease"/>
    <property type="match status" value="1"/>
</dbReference>